<feature type="compositionally biased region" description="Low complexity" evidence="1">
    <location>
        <begin position="125"/>
        <end position="139"/>
    </location>
</feature>
<feature type="compositionally biased region" description="Low complexity" evidence="1">
    <location>
        <begin position="73"/>
        <end position="87"/>
    </location>
</feature>
<sequence>MRQDIVEPPYIEIYDEIDEHLMGEDIRDTAVKQTLRNLNANVPKAHTDKTTRSQDDTSSYLDPCFAEDEAENKSSSMESSSSNYSNSALVNQDHTGYLNPYQPLRERQLISDGYEVTVHVHKNSESSSGSESTEEMSSSYKYSHVYQQLQKDQSSNKHEYEKATKTSTEMDINLSEKNEIQDCRNKVSKDIESIDLLNRKEADEIYNENGQLNAHLFFGQTIGDACRGVSEKSLNEDNDGTDYTDKSLNTDTSQRSYVGESDEHNAHVQRVDILTDYLDMNNPVNTCTGDIF</sequence>
<reference evidence="2" key="1">
    <citation type="submission" date="2021-03" db="EMBL/GenBank/DDBJ databases">
        <authorList>
            <person name="Bekaert M."/>
        </authorList>
    </citation>
    <scope>NUCLEOTIDE SEQUENCE</scope>
</reference>
<evidence type="ECO:0000313" key="2">
    <source>
        <dbReference type="EMBL" id="CAG2225395.1"/>
    </source>
</evidence>
<feature type="compositionally biased region" description="Basic and acidic residues" evidence="1">
    <location>
        <begin position="45"/>
        <end position="55"/>
    </location>
</feature>
<proteinExistence type="predicted"/>
<dbReference type="EMBL" id="CAJPWZ010001848">
    <property type="protein sequence ID" value="CAG2225395.1"/>
    <property type="molecule type" value="Genomic_DNA"/>
</dbReference>
<evidence type="ECO:0000313" key="3">
    <source>
        <dbReference type="Proteomes" id="UP000683360"/>
    </source>
</evidence>
<keyword evidence="3" id="KW-1185">Reference proteome</keyword>
<feature type="region of interest" description="Disordered" evidence="1">
    <location>
        <begin position="68"/>
        <end position="88"/>
    </location>
</feature>
<evidence type="ECO:0000256" key="1">
    <source>
        <dbReference type="SAM" id="MobiDB-lite"/>
    </source>
</evidence>
<gene>
    <name evidence="2" type="ORF">MEDL_38547</name>
</gene>
<feature type="region of interest" description="Disordered" evidence="1">
    <location>
        <begin position="121"/>
        <end position="141"/>
    </location>
</feature>
<dbReference type="Proteomes" id="UP000683360">
    <property type="component" value="Unassembled WGS sequence"/>
</dbReference>
<dbReference type="AlphaFoldDB" id="A0A8S3T3J4"/>
<protein>
    <submittedName>
        <fullName evidence="2">Uncharacterized protein</fullName>
    </submittedName>
</protein>
<name>A0A8S3T3J4_MYTED</name>
<feature type="region of interest" description="Disordered" evidence="1">
    <location>
        <begin position="42"/>
        <end position="61"/>
    </location>
</feature>
<comment type="caution">
    <text evidence="2">The sequence shown here is derived from an EMBL/GenBank/DDBJ whole genome shotgun (WGS) entry which is preliminary data.</text>
</comment>
<dbReference type="OrthoDB" id="6111176at2759"/>
<feature type="compositionally biased region" description="Polar residues" evidence="1">
    <location>
        <begin position="246"/>
        <end position="256"/>
    </location>
</feature>
<feature type="region of interest" description="Disordered" evidence="1">
    <location>
        <begin position="233"/>
        <end position="264"/>
    </location>
</feature>
<organism evidence="2 3">
    <name type="scientific">Mytilus edulis</name>
    <name type="common">Blue mussel</name>
    <dbReference type="NCBI Taxonomy" id="6550"/>
    <lineage>
        <taxon>Eukaryota</taxon>
        <taxon>Metazoa</taxon>
        <taxon>Spiralia</taxon>
        <taxon>Lophotrochozoa</taxon>
        <taxon>Mollusca</taxon>
        <taxon>Bivalvia</taxon>
        <taxon>Autobranchia</taxon>
        <taxon>Pteriomorphia</taxon>
        <taxon>Mytilida</taxon>
        <taxon>Mytiloidea</taxon>
        <taxon>Mytilidae</taxon>
        <taxon>Mytilinae</taxon>
        <taxon>Mytilus</taxon>
    </lineage>
</organism>
<accession>A0A8S3T3J4</accession>